<proteinExistence type="predicted"/>
<keyword evidence="1" id="KW-0472">Membrane</keyword>
<evidence type="ECO:0000256" key="1">
    <source>
        <dbReference type="SAM" id="Phobius"/>
    </source>
</evidence>
<keyword evidence="1" id="KW-1133">Transmembrane helix</keyword>
<feature type="transmembrane region" description="Helical" evidence="1">
    <location>
        <begin position="7"/>
        <end position="27"/>
    </location>
</feature>
<sequence>MTREIKVILGSSIILIVSLIITGFFRYEQRKINQTEVSYEQKLTKEQRKLATVKEVTHEELLKEAKKGDSIQKETANQIEISQTVSSKATQLFRVLLTFENSDQYNRRAKVVKDLVTPDVLKDKNLFVSDKDVTGNSFIDTLKLKSQFENAEIYNSIVENNEVRIIAQVTYSSSKGDNQAGTKQDIYEMSYNTQSNKFTQVKKIGSLDIAQPLSK</sequence>
<name>A0A1V9RCA7_9LACO</name>
<reference evidence="2 3" key="1">
    <citation type="submission" date="2017-03" db="EMBL/GenBank/DDBJ databases">
        <title>Phylogenomics and comparative genomics of Lactobacillus salivarius, a mammalian gut commensal.</title>
        <authorList>
            <person name="Harris H.M."/>
        </authorList>
    </citation>
    <scope>NUCLEOTIDE SEQUENCE [LARGE SCALE GENOMIC DNA]</scope>
    <source>
        <strain evidence="2 3">JCM 1047</strain>
    </source>
</reference>
<keyword evidence="1" id="KW-0812">Transmembrane</keyword>
<comment type="caution">
    <text evidence="2">The sequence shown here is derived from an EMBL/GenBank/DDBJ whole genome shotgun (WGS) entry which is preliminary data.</text>
</comment>
<evidence type="ECO:0000313" key="2">
    <source>
        <dbReference type="EMBL" id="OQQ90581.1"/>
    </source>
</evidence>
<accession>A0A1V9RCA7</accession>
<evidence type="ECO:0000313" key="3">
    <source>
        <dbReference type="Proteomes" id="UP000192575"/>
    </source>
</evidence>
<protein>
    <submittedName>
        <fullName evidence="2">Uncharacterized protein</fullName>
    </submittedName>
</protein>
<dbReference type="EMBL" id="NBEF01000017">
    <property type="protein sequence ID" value="OQQ90581.1"/>
    <property type="molecule type" value="Genomic_DNA"/>
</dbReference>
<dbReference type="AlphaFoldDB" id="A0A1V9RCA7"/>
<gene>
    <name evidence="2" type="ORF">B6U56_04660</name>
</gene>
<dbReference type="Proteomes" id="UP000192575">
    <property type="component" value="Unassembled WGS sequence"/>
</dbReference>
<organism evidence="2 3">
    <name type="scientific">Ligilactobacillus salivarius</name>
    <dbReference type="NCBI Taxonomy" id="1624"/>
    <lineage>
        <taxon>Bacteria</taxon>
        <taxon>Bacillati</taxon>
        <taxon>Bacillota</taxon>
        <taxon>Bacilli</taxon>
        <taxon>Lactobacillales</taxon>
        <taxon>Lactobacillaceae</taxon>
        <taxon>Ligilactobacillus</taxon>
    </lineage>
</organism>
<dbReference type="RefSeq" id="WP_081534485.1">
    <property type="nucleotide sequence ID" value="NZ_JAINRM010000008.1"/>
</dbReference>